<proteinExistence type="predicted"/>
<dbReference type="InterPro" id="IPR006116">
    <property type="entry name" value="NT_2-5OAS_ClassI-CCAase"/>
</dbReference>
<dbReference type="GO" id="GO:0016779">
    <property type="term" value="F:nucleotidyltransferase activity"/>
    <property type="evidence" value="ECO:0007669"/>
    <property type="project" value="InterPro"/>
</dbReference>
<keyword evidence="2" id="KW-0175">Coiled coil</keyword>
<reference evidence="3 4" key="1">
    <citation type="submission" date="2018-05" db="EMBL/GenBank/DDBJ databases">
        <title>Genome sequencing of Flavobacterium sp. HYN0056.</title>
        <authorList>
            <person name="Yi H."/>
            <person name="Baek C."/>
        </authorList>
    </citation>
    <scope>NUCLEOTIDE SEQUENCE [LARGE SCALE GENOMIC DNA]</scope>
    <source>
        <strain evidence="3 4">HYN0056</strain>
    </source>
</reference>
<dbReference type="AlphaFoldDB" id="A0A2S1YIU8"/>
<dbReference type="InterPro" id="IPR043519">
    <property type="entry name" value="NT_sf"/>
</dbReference>
<gene>
    <name evidence="3" type="ORF">HYN56_06990</name>
</gene>
<name>A0A2S1YIU8_9FLAO</name>
<dbReference type="RefSeq" id="WP_109191518.1">
    <property type="nucleotide sequence ID" value="NZ_CP029255.1"/>
</dbReference>
<evidence type="ECO:0000313" key="4">
    <source>
        <dbReference type="Proteomes" id="UP000245250"/>
    </source>
</evidence>
<feature type="coiled-coil region" evidence="2">
    <location>
        <begin position="237"/>
        <end position="270"/>
    </location>
</feature>
<accession>A0A2S1YIU8</accession>
<evidence type="ECO:0000256" key="2">
    <source>
        <dbReference type="SAM" id="Coils"/>
    </source>
</evidence>
<sequence length="328" mass="37881">MLKFTNMAKLIKKITEMIEKISVTDKQEDSITSSVENLNNKLTHEDCDLYVKETFTNGSWERDTILRPLDDVDVFAVLDKDEWIDEDGNLPNPQTVLTNFKDYLNEIGDYKGKVSQSRPCVTIELSKINFDVLPSFEDGNGYLIPNHDLKSWTFTNPIRLSQRLEDTDKYCDYSLKKIIKAVKYWNRENDKMIPSYIIEEIAINIFETDKFSDLEEGIRLWFSNAKSHLNLKDFTSEKKFNSSKDNIEEVKQKLEEAKELINSNQELEAIKIWKEIFGKEFPTADIEEAKNFSNELIKGNLKINSSGLLSTTVGKTITSSKGYYGDNK</sequence>
<keyword evidence="4" id="KW-1185">Reference proteome</keyword>
<keyword evidence="1" id="KW-0051">Antiviral defense</keyword>
<dbReference type="Pfam" id="PF18144">
    <property type="entry name" value="SMODS"/>
    <property type="match status" value="1"/>
</dbReference>
<dbReference type="SUPFAM" id="SSF81301">
    <property type="entry name" value="Nucleotidyltransferase"/>
    <property type="match status" value="1"/>
</dbReference>
<dbReference type="GO" id="GO:0051607">
    <property type="term" value="P:defense response to virus"/>
    <property type="evidence" value="ECO:0007669"/>
    <property type="project" value="UniProtKB-KW"/>
</dbReference>
<evidence type="ECO:0000256" key="1">
    <source>
        <dbReference type="ARBA" id="ARBA00023118"/>
    </source>
</evidence>
<dbReference type="Proteomes" id="UP000245250">
    <property type="component" value="Chromosome"/>
</dbReference>
<organism evidence="3 4">
    <name type="scientific">Flavobacterium crocinum</name>
    <dbReference type="NCBI Taxonomy" id="2183896"/>
    <lineage>
        <taxon>Bacteria</taxon>
        <taxon>Pseudomonadati</taxon>
        <taxon>Bacteroidota</taxon>
        <taxon>Flavobacteriia</taxon>
        <taxon>Flavobacteriales</taxon>
        <taxon>Flavobacteriaceae</taxon>
        <taxon>Flavobacterium</taxon>
    </lineage>
</organism>
<evidence type="ECO:0000313" key="3">
    <source>
        <dbReference type="EMBL" id="AWK03990.1"/>
    </source>
</evidence>
<evidence type="ECO:0008006" key="5">
    <source>
        <dbReference type="Google" id="ProtNLM"/>
    </source>
</evidence>
<dbReference type="KEGG" id="fcr:HYN56_06990"/>
<dbReference type="Gene3D" id="3.30.460.10">
    <property type="entry name" value="Beta Polymerase, domain 2"/>
    <property type="match status" value="1"/>
</dbReference>
<dbReference type="CDD" id="cd05400">
    <property type="entry name" value="NT_2-5OAS_ClassI-CCAase"/>
    <property type="match status" value="1"/>
</dbReference>
<dbReference type="EMBL" id="CP029255">
    <property type="protein sequence ID" value="AWK03990.1"/>
    <property type="molecule type" value="Genomic_DNA"/>
</dbReference>
<protein>
    <recommendedName>
        <fullName evidence="5">Nucleotidyltransferase</fullName>
    </recommendedName>
</protein>